<dbReference type="SMART" id="SM00060">
    <property type="entry name" value="FN3"/>
    <property type="match status" value="3"/>
</dbReference>
<dbReference type="Proteomes" id="UP000770717">
    <property type="component" value="Unassembled WGS sequence"/>
</dbReference>
<proteinExistence type="inferred from homology"/>
<keyword evidence="6 11" id="KW-1133">Transmembrane helix</keyword>
<evidence type="ECO:0000256" key="8">
    <source>
        <dbReference type="ARBA" id="ARBA00023170"/>
    </source>
</evidence>
<dbReference type="CDD" id="cd00063">
    <property type="entry name" value="FN3"/>
    <property type="match status" value="2"/>
</dbReference>
<keyword evidence="3 11" id="KW-0812">Transmembrane</keyword>
<evidence type="ECO:0000313" key="14">
    <source>
        <dbReference type="Proteomes" id="UP000770717"/>
    </source>
</evidence>
<protein>
    <recommendedName>
        <fullName evidence="12">Fibronectin type-III domain-containing protein</fullName>
    </recommendedName>
</protein>
<comment type="similarity">
    <text evidence="2">Belongs to the type I cytokine receptor family. Type 2 subfamily.</text>
</comment>
<evidence type="ECO:0000256" key="1">
    <source>
        <dbReference type="ARBA" id="ARBA00004479"/>
    </source>
</evidence>
<keyword evidence="9" id="KW-0325">Glycoprotein</keyword>
<evidence type="ECO:0000256" key="9">
    <source>
        <dbReference type="ARBA" id="ARBA00023180"/>
    </source>
</evidence>
<keyword evidence="5" id="KW-0677">Repeat</keyword>
<dbReference type="GO" id="GO:0005886">
    <property type="term" value="C:plasma membrane"/>
    <property type="evidence" value="ECO:0007669"/>
    <property type="project" value="UniProtKB-ARBA"/>
</dbReference>
<evidence type="ECO:0000256" key="4">
    <source>
        <dbReference type="ARBA" id="ARBA00022729"/>
    </source>
</evidence>
<feature type="domain" description="Fibronectin type-III" evidence="12">
    <location>
        <begin position="122"/>
        <end position="219"/>
    </location>
</feature>
<reference evidence="13" key="1">
    <citation type="thesis" date="2020" institute="ProQuest LLC" country="789 East Eisenhower Parkway, Ann Arbor, MI, USA">
        <title>Comparative Genomics and Chromosome Evolution.</title>
        <authorList>
            <person name="Mudd A.B."/>
        </authorList>
    </citation>
    <scope>NUCLEOTIDE SEQUENCE</scope>
    <source>
        <strain evidence="13">HN-11 Male</strain>
        <tissue evidence="13">Kidney and liver</tissue>
    </source>
</reference>
<dbReference type="InterPro" id="IPR003961">
    <property type="entry name" value="FN3_dom"/>
</dbReference>
<name>A0A8J6EAM7_ELECQ</name>
<dbReference type="InterPro" id="IPR036116">
    <property type="entry name" value="FN3_sf"/>
</dbReference>
<evidence type="ECO:0000256" key="11">
    <source>
        <dbReference type="SAM" id="Phobius"/>
    </source>
</evidence>
<evidence type="ECO:0000256" key="3">
    <source>
        <dbReference type="ARBA" id="ARBA00022692"/>
    </source>
</evidence>
<dbReference type="OrthoDB" id="5989951at2759"/>
<evidence type="ECO:0000256" key="6">
    <source>
        <dbReference type="ARBA" id="ARBA00022989"/>
    </source>
</evidence>
<keyword evidence="7 11" id="KW-0472">Membrane</keyword>
<keyword evidence="14" id="KW-1185">Reference proteome</keyword>
<evidence type="ECO:0000256" key="5">
    <source>
        <dbReference type="ARBA" id="ARBA00022737"/>
    </source>
</evidence>
<evidence type="ECO:0000313" key="13">
    <source>
        <dbReference type="EMBL" id="KAG9464528.1"/>
    </source>
</evidence>
<comment type="subcellular location">
    <subcellularLocation>
        <location evidence="1">Membrane</location>
        <topology evidence="1">Single-pass type I membrane protein</topology>
    </subcellularLocation>
</comment>
<dbReference type="InterPro" id="IPR013783">
    <property type="entry name" value="Ig-like_fold"/>
</dbReference>
<gene>
    <name evidence="13" type="ORF">GDO78_019810</name>
</gene>
<organism evidence="13 14">
    <name type="scientific">Eleutherodactylus coqui</name>
    <name type="common">Puerto Rican coqui</name>
    <dbReference type="NCBI Taxonomy" id="57060"/>
    <lineage>
        <taxon>Eukaryota</taxon>
        <taxon>Metazoa</taxon>
        <taxon>Chordata</taxon>
        <taxon>Craniata</taxon>
        <taxon>Vertebrata</taxon>
        <taxon>Euteleostomi</taxon>
        <taxon>Amphibia</taxon>
        <taxon>Batrachia</taxon>
        <taxon>Anura</taxon>
        <taxon>Neobatrachia</taxon>
        <taxon>Hyloidea</taxon>
        <taxon>Eleutherodactylidae</taxon>
        <taxon>Eleutherodactylinae</taxon>
        <taxon>Eleutherodactylus</taxon>
        <taxon>Eleutherodactylus</taxon>
    </lineage>
</organism>
<dbReference type="EMBL" id="WNTK01004312">
    <property type="protein sequence ID" value="KAG9464528.1"/>
    <property type="molecule type" value="Genomic_DNA"/>
</dbReference>
<dbReference type="PROSITE" id="PS50853">
    <property type="entry name" value="FN3"/>
    <property type="match status" value="2"/>
</dbReference>
<dbReference type="SUPFAM" id="SSF49265">
    <property type="entry name" value="Fibronectin type III"/>
    <property type="match status" value="2"/>
</dbReference>
<dbReference type="PANTHER" id="PTHR48423:SF1">
    <property type="entry name" value="INTERLEUKIN-27 RECEPTOR SUBUNIT ALPHA"/>
    <property type="match status" value="1"/>
</dbReference>
<evidence type="ECO:0000259" key="12">
    <source>
        <dbReference type="PROSITE" id="PS50853"/>
    </source>
</evidence>
<feature type="domain" description="Fibronectin type-III" evidence="12">
    <location>
        <begin position="407"/>
        <end position="499"/>
    </location>
</feature>
<sequence>MSDCRWVKTLLRGLFVLNLSCIYGLLQHCSICLVMQDKFGNLNCSWKADVSSEQSVSLFLQDLTKQDEPRCLLNGTHDINWWVIPRKDLVLNNWYNITITAGDKEETENFSYSHDGHNIFIRPPLLNSSILGTESLEISWTHPDDENWVHTPVKLRYRILGVDSWTEVNDSDLEINTYVLDDPEPYTKYEFQIRYIPDGKNTKRGSLWSETHALMSYEMAPNGSPDVWRRSQNGSALLVMWKPLDHRFARGIILHYLVTYVDGVEKTIPEVPCCSMTVPAESTQVCVSARTSKGLGPPACVTPLCTEVLNTSAFDCTIWGDSDGRMNVLCKVQMKSDGAPSFLVEWRNDRNMEVNWARSPTVSETLMLPDEFTPVVPYYISVYVLYNSSCIRTFSTEAYSREEVPSAAPNFTSYILSVGNVLISWEEIPRQHRRGIITHHTIYVKSTDRCDHYRVSNGSGNKTLSGLLSGTLYTIWMTASTKAGEGERSPHKTFQTGDRHRVWLIVAVVGHILFVGGAVLCFCDCKIQVWPKIPKPEDKFKKLFKASSGNTWPPQQVSLNPLIAVVEEMEPPPRPPTPSPPTPSPPPSLVLIKAPVITSGYERHFMPTAEEVMGFG</sequence>
<evidence type="ECO:0000256" key="10">
    <source>
        <dbReference type="SAM" id="MobiDB-lite"/>
    </source>
</evidence>
<feature type="transmembrane region" description="Helical" evidence="11">
    <location>
        <begin position="502"/>
        <end position="523"/>
    </location>
</feature>
<evidence type="ECO:0000256" key="7">
    <source>
        <dbReference type="ARBA" id="ARBA00023136"/>
    </source>
</evidence>
<keyword evidence="8" id="KW-0675">Receptor</keyword>
<accession>A0A8J6EAM7</accession>
<comment type="caution">
    <text evidence="13">The sequence shown here is derived from an EMBL/GenBank/DDBJ whole genome shotgun (WGS) entry which is preliminary data.</text>
</comment>
<dbReference type="PANTHER" id="PTHR48423">
    <property type="entry name" value="INTERLEUKIN-27 RECEPTOR SUBUNIT ALPHA"/>
    <property type="match status" value="1"/>
</dbReference>
<feature type="transmembrane region" description="Helical" evidence="11">
    <location>
        <begin position="9"/>
        <end position="26"/>
    </location>
</feature>
<keyword evidence="4" id="KW-0732">Signal</keyword>
<dbReference type="Pfam" id="PF00041">
    <property type="entry name" value="fn3"/>
    <property type="match status" value="1"/>
</dbReference>
<feature type="region of interest" description="Disordered" evidence="10">
    <location>
        <begin position="568"/>
        <end position="587"/>
    </location>
</feature>
<dbReference type="InterPro" id="IPR052672">
    <property type="entry name" value="Type1_Cytokine_Rcpt_Type2"/>
</dbReference>
<feature type="compositionally biased region" description="Pro residues" evidence="10">
    <location>
        <begin position="572"/>
        <end position="587"/>
    </location>
</feature>
<dbReference type="AlphaFoldDB" id="A0A8J6EAM7"/>
<dbReference type="Gene3D" id="2.60.40.10">
    <property type="entry name" value="Immunoglobulins"/>
    <property type="match status" value="4"/>
</dbReference>
<evidence type="ECO:0000256" key="2">
    <source>
        <dbReference type="ARBA" id="ARBA00008921"/>
    </source>
</evidence>